<dbReference type="PROSITE" id="PS50088">
    <property type="entry name" value="ANK_REPEAT"/>
    <property type="match status" value="3"/>
</dbReference>
<dbReference type="Pfam" id="PF12796">
    <property type="entry name" value="Ank_2"/>
    <property type="match status" value="2"/>
</dbReference>
<dbReference type="PANTHER" id="PTHR24178:SF9">
    <property type="entry name" value="ANK_REP_REGION DOMAIN-CONTAINING PROTEIN"/>
    <property type="match status" value="1"/>
</dbReference>
<dbReference type="Gene3D" id="1.25.40.20">
    <property type="entry name" value="Ankyrin repeat-containing domain"/>
    <property type="match status" value="3"/>
</dbReference>
<feature type="repeat" description="ANK" evidence="3">
    <location>
        <begin position="42"/>
        <end position="74"/>
    </location>
</feature>
<evidence type="ECO:0008006" key="6">
    <source>
        <dbReference type="Google" id="ProtNLM"/>
    </source>
</evidence>
<protein>
    <recommendedName>
        <fullName evidence="6">Ankyrin repeat protein</fullName>
    </recommendedName>
</protein>
<keyword evidence="2 3" id="KW-0040">ANK repeat</keyword>
<organism evidence="4 5">
    <name type="scientific">Sinanodonta woodiana</name>
    <name type="common">Chinese pond mussel</name>
    <name type="synonym">Anodonta woodiana</name>
    <dbReference type="NCBI Taxonomy" id="1069815"/>
    <lineage>
        <taxon>Eukaryota</taxon>
        <taxon>Metazoa</taxon>
        <taxon>Spiralia</taxon>
        <taxon>Lophotrochozoa</taxon>
        <taxon>Mollusca</taxon>
        <taxon>Bivalvia</taxon>
        <taxon>Autobranchia</taxon>
        <taxon>Heteroconchia</taxon>
        <taxon>Palaeoheterodonta</taxon>
        <taxon>Unionida</taxon>
        <taxon>Unionoidea</taxon>
        <taxon>Unionidae</taxon>
        <taxon>Unioninae</taxon>
        <taxon>Sinanodonta</taxon>
    </lineage>
</organism>
<feature type="repeat" description="ANK" evidence="3">
    <location>
        <begin position="179"/>
        <end position="211"/>
    </location>
</feature>
<dbReference type="InterPro" id="IPR002110">
    <property type="entry name" value="Ankyrin_rpt"/>
</dbReference>
<evidence type="ECO:0000313" key="5">
    <source>
        <dbReference type="Proteomes" id="UP001634394"/>
    </source>
</evidence>
<name>A0ABD3UGD2_SINWO</name>
<evidence type="ECO:0000256" key="2">
    <source>
        <dbReference type="ARBA" id="ARBA00023043"/>
    </source>
</evidence>
<evidence type="ECO:0000256" key="1">
    <source>
        <dbReference type="ARBA" id="ARBA00022737"/>
    </source>
</evidence>
<dbReference type="SUPFAM" id="SSF48403">
    <property type="entry name" value="Ankyrin repeat"/>
    <property type="match status" value="2"/>
</dbReference>
<comment type="caution">
    <text evidence="4">The sequence shown here is derived from an EMBL/GenBank/DDBJ whole genome shotgun (WGS) entry which is preliminary data.</text>
</comment>
<reference evidence="4 5" key="1">
    <citation type="submission" date="2024-11" db="EMBL/GenBank/DDBJ databases">
        <title>Chromosome-level genome assembly of the freshwater bivalve Anodonta woodiana.</title>
        <authorList>
            <person name="Chen X."/>
        </authorList>
    </citation>
    <scope>NUCLEOTIDE SEQUENCE [LARGE SCALE GENOMIC DNA]</scope>
    <source>
        <strain evidence="4">MN2024</strain>
        <tissue evidence="4">Gills</tissue>
    </source>
</reference>
<keyword evidence="1" id="KW-0677">Repeat</keyword>
<dbReference type="InterPro" id="IPR036770">
    <property type="entry name" value="Ankyrin_rpt-contain_sf"/>
</dbReference>
<dbReference type="PROSITE" id="PS50297">
    <property type="entry name" value="ANK_REP_REGION"/>
    <property type="match status" value="2"/>
</dbReference>
<dbReference type="PANTHER" id="PTHR24178">
    <property type="entry name" value="MOLTING PROTEIN MLT-4"/>
    <property type="match status" value="1"/>
</dbReference>
<accession>A0ABD3UGD2</accession>
<dbReference type="SMART" id="SM00248">
    <property type="entry name" value="ANK"/>
    <property type="match status" value="10"/>
</dbReference>
<dbReference type="EMBL" id="JBJQND010000016">
    <property type="protein sequence ID" value="KAL3848589.1"/>
    <property type="molecule type" value="Genomic_DNA"/>
</dbReference>
<evidence type="ECO:0000256" key="3">
    <source>
        <dbReference type="PROSITE-ProRule" id="PRU00023"/>
    </source>
</evidence>
<sequence>MAMDFEQELFYAVSNNEPEKLKEILEAGADPDQFYEDITRISSKAVLHMACAKGQEECAKVLLAYHANPRINDRWSQTPLMYCMATHHYEVGEIILQQEPAAVDDEDRYGKTALHKAVESGCEESVKLLLRYNADVNHRNHGGVTAMMILCDSTDLDNVADVLKLLLGAAAEVDIKDHALRTALHYAAIRKNPTIVELLLRAGANPNVMDKTGRTPLTNIIWENIRIKDGQSVIDPNVMACIKLLTQAGSDLNVTVMEYSNPLIVSAFLKAWMLVRYFLEHGADPNPKFHSLVTPLLISANKEDTKTAKVLLDWDVDLYAKGQTNQGAKDMFRDPVELSLESGCIEFVMLLVGCGYFLNRIEYLRKNMVPVIPQALQDKPEILLWLQVNARNPFSLFKAVIFRIRSSLKKDIHRKAEKLPLPRKLIESVQLKDWLG</sequence>
<dbReference type="PRINTS" id="PR01415">
    <property type="entry name" value="ANKYRIN"/>
</dbReference>
<gene>
    <name evidence="4" type="ORF">ACJMK2_019438</name>
</gene>
<feature type="repeat" description="ANK" evidence="3">
    <location>
        <begin position="109"/>
        <end position="141"/>
    </location>
</feature>
<keyword evidence="5" id="KW-1185">Reference proteome</keyword>
<evidence type="ECO:0000313" key="4">
    <source>
        <dbReference type="EMBL" id="KAL3848589.1"/>
    </source>
</evidence>
<proteinExistence type="predicted"/>
<dbReference type="Proteomes" id="UP001634394">
    <property type="component" value="Unassembled WGS sequence"/>
</dbReference>
<dbReference type="AlphaFoldDB" id="A0ABD3UGD2"/>